<comment type="caution">
    <text evidence="2">The sequence shown here is derived from an EMBL/GenBank/DDBJ whole genome shotgun (WGS) entry which is preliminary data.</text>
</comment>
<dbReference type="Proteomes" id="UP001279410">
    <property type="component" value="Unassembled WGS sequence"/>
</dbReference>
<organism evidence="2 3">
    <name type="scientific">Lates japonicus</name>
    <name type="common">Japanese lates</name>
    <dbReference type="NCBI Taxonomy" id="270547"/>
    <lineage>
        <taxon>Eukaryota</taxon>
        <taxon>Metazoa</taxon>
        <taxon>Chordata</taxon>
        <taxon>Craniata</taxon>
        <taxon>Vertebrata</taxon>
        <taxon>Euteleostomi</taxon>
        <taxon>Actinopterygii</taxon>
        <taxon>Neopterygii</taxon>
        <taxon>Teleostei</taxon>
        <taxon>Neoteleostei</taxon>
        <taxon>Acanthomorphata</taxon>
        <taxon>Carangaria</taxon>
        <taxon>Carangaria incertae sedis</taxon>
        <taxon>Centropomidae</taxon>
        <taxon>Lates</taxon>
    </lineage>
</organism>
<feature type="region of interest" description="Disordered" evidence="1">
    <location>
        <begin position="32"/>
        <end position="59"/>
    </location>
</feature>
<evidence type="ECO:0000313" key="3">
    <source>
        <dbReference type="Proteomes" id="UP001279410"/>
    </source>
</evidence>
<dbReference type="EMBL" id="BRZM01000016">
    <property type="protein sequence ID" value="GLD53149.1"/>
    <property type="molecule type" value="Genomic_DNA"/>
</dbReference>
<gene>
    <name evidence="2" type="ORF">AKAME5_000593600</name>
</gene>
<dbReference type="AlphaFoldDB" id="A0AAD3MGM7"/>
<accession>A0AAD3MGM7</accession>
<name>A0AAD3MGM7_LATJO</name>
<protein>
    <submittedName>
        <fullName evidence="2">Antigen peptide transporter 1-like protein</fullName>
    </submittedName>
</protein>
<reference evidence="2" key="1">
    <citation type="submission" date="2022-08" db="EMBL/GenBank/DDBJ databases">
        <title>Genome sequencing of akame (Lates japonicus).</title>
        <authorList>
            <person name="Hashiguchi Y."/>
            <person name="Takahashi H."/>
        </authorList>
    </citation>
    <scope>NUCLEOTIDE SEQUENCE</scope>
    <source>
        <strain evidence="2">Kochi</strain>
    </source>
</reference>
<proteinExistence type="predicted"/>
<feature type="compositionally biased region" description="Polar residues" evidence="1">
    <location>
        <begin position="34"/>
        <end position="44"/>
    </location>
</feature>
<sequence>MTLSLCMGLPIIWVIPELTGHFHQTMARKVQESLPRQNQVTETSPYEDREEFSTRGRQGQRADIGSMLAVKHMSEQGVYQTTDLEGAFWYHGGTCTEGCLQRDLVSFVSTLAVGLCVAAERFTSPSREILLDGKPMNDYKDQYLHDKMLGEGGQVPEAKSSDRHR</sequence>
<keyword evidence="3" id="KW-1185">Reference proteome</keyword>
<evidence type="ECO:0000313" key="2">
    <source>
        <dbReference type="EMBL" id="GLD53149.1"/>
    </source>
</evidence>
<feature type="region of interest" description="Disordered" evidence="1">
    <location>
        <begin position="146"/>
        <end position="165"/>
    </location>
</feature>
<evidence type="ECO:0000256" key="1">
    <source>
        <dbReference type="SAM" id="MobiDB-lite"/>
    </source>
</evidence>